<dbReference type="Proteomes" id="UP000002588">
    <property type="component" value="Chromosome"/>
</dbReference>
<dbReference type="PANTHER" id="PTHR34219">
    <property type="entry name" value="IRON-REGULATED INNER MEMBRANE PROTEIN-RELATED"/>
    <property type="match status" value="1"/>
</dbReference>
<dbReference type="HOGENOM" id="CLU_043268_0_0_4"/>
<evidence type="ECO:0000313" key="3">
    <source>
        <dbReference type="EMBL" id="CAL94966.1"/>
    </source>
</evidence>
<dbReference type="KEGG" id="azo:azo2349"/>
<dbReference type="EMBL" id="AM406670">
    <property type="protein sequence ID" value="CAL94966.1"/>
    <property type="molecule type" value="Genomic_DNA"/>
</dbReference>
<dbReference type="Pfam" id="PF03929">
    <property type="entry name" value="PepSY_TM"/>
    <property type="match status" value="1"/>
</dbReference>
<evidence type="ECO:0000256" key="2">
    <source>
        <dbReference type="SAM" id="Phobius"/>
    </source>
</evidence>
<reference evidence="3 4" key="1">
    <citation type="journal article" date="2006" name="Nat. Biotechnol.">
        <title>Complete genome of the mutualistic, N2-fixing grass endophyte Azoarcus sp. strain BH72.</title>
        <authorList>
            <person name="Krause A."/>
            <person name="Ramakumar A."/>
            <person name="Bartels D."/>
            <person name="Battistoni F."/>
            <person name="Bekel T."/>
            <person name="Boch J."/>
            <person name="Boehm M."/>
            <person name="Friedrich F."/>
            <person name="Hurek T."/>
            <person name="Krause L."/>
            <person name="Linke B."/>
            <person name="McHardy A.C."/>
            <person name="Sarkar A."/>
            <person name="Schneiker S."/>
            <person name="Syed A.A."/>
            <person name="Thauer R."/>
            <person name="Vorhoelter F.-J."/>
            <person name="Weidner S."/>
            <person name="Puehler A."/>
            <person name="Reinhold-Hurek B."/>
            <person name="Kaiser O."/>
            <person name="Goesmann A."/>
        </authorList>
    </citation>
    <scope>NUCLEOTIDE SEQUENCE [LARGE SCALE GENOMIC DNA]</scope>
    <source>
        <strain evidence="3 4">BH72</strain>
    </source>
</reference>
<evidence type="ECO:0000256" key="1">
    <source>
        <dbReference type="SAM" id="MobiDB-lite"/>
    </source>
</evidence>
<keyword evidence="4" id="KW-1185">Reference proteome</keyword>
<keyword evidence="2" id="KW-1133">Transmembrane helix</keyword>
<dbReference type="eggNOG" id="COG3182">
    <property type="taxonomic scope" value="Bacteria"/>
</dbReference>
<accession>A1K811</accession>
<protein>
    <submittedName>
        <fullName evidence="3">Conserved hypothetical membrane protein</fullName>
    </submittedName>
</protein>
<feature type="transmembrane region" description="Helical" evidence="2">
    <location>
        <begin position="12"/>
        <end position="35"/>
    </location>
</feature>
<dbReference type="AlphaFoldDB" id="A1K811"/>
<feature type="region of interest" description="Disordered" evidence="1">
    <location>
        <begin position="495"/>
        <end position="520"/>
    </location>
</feature>
<dbReference type="STRING" id="62928.azo2349"/>
<dbReference type="PANTHER" id="PTHR34219:SF6">
    <property type="entry name" value="BLR3280 PROTEIN"/>
    <property type="match status" value="1"/>
</dbReference>
<proteinExistence type="predicted"/>
<name>A1K811_AZOSB</name>
<feature type="transmembrane region" description="Helical" evidence="2">
    <location>
        <begin position="464"/>
        <end position="485"/>
    </location>
</feature>
<keyword evidence="2" id="KW-0472">Membrane</keyword>
<gene>
    <name evidence="3" type="ordered locus">azo2349</name>
</gene>
<evidence type="ECO:0000313" key="4">
    <source>
        <dbReference type="Proteomes" id="UP000002588"/>
    </source>
</evidence>
<dbReference type="RefSeq" id="WP_011766080.1">
    <property type="nucleotide sequence ID" value="NC_008702.1"/>
</dbReference>
<keyword evidence="2" id="KW-0812">Transmembrane</keyword>
<sequence length="520" mass="58039">MQLKRLLFFTHRWLGVALALLMLLWFVSGLVIVYAPNTVQSREDHFAHAELLAPQADWLPLGSAWTARWGAGDEAAPQRIAAARLLRQLDEPLWLVEDVQGERHLISARDGSARETDAARAVALARAWIGGSTVPVAHLETFNHDATVRNLEALRPFHRIAVDDGRGTEITLSARTGEVVRVADAVDRGLFWAGNGLHLFRPLDSVGWGEARRDVLLWVSGFTVVATLTGLIVGWLRWRPAFGRQPQYSGGRAHPYRAFWFSWHFWSGLIGGIVALLWIASGFFNNNPWQLFSPANANRGELGRFIGKEVPAVMLQWQPGLSAAVSADTVELRWQRLGREATLLAANAAGELHALPVAAAGFAEDTVRAAVLRAAGDAAIASQTLQTEYDSYYYPRHGRAASDRPLPVLRVELADAGNTRYYVDPREGRLLLRQDDSRRAYRWIFSALHHWDFGWLYARPLWDGWMIVWIGFGLVMSLTSVVLGWKRLRASFRRQQNRARTPSPAAALPPEQLAPSRQPG</sequence>
<feature type="transmembrane region" description="Helical" evidence="2">
    <location>
        <begin position="215"/>
        <end position="238"/>
    </location>
</feature>
<feature type="compositionally biased region" description="Low complexity" evidence="1">
    <location>
        <begin position="502"/>
        <end position="520"/>
    </location>
</feature>
<feature type="transmembrane region" description="Helical" evidence="2">
    <location>
        <begin position="258"/>
        <end position="280"/>
    </location>
</feature>
<dbReference type="InterPro" id="IPR005625">
    <property type="entry name" value="PepSY-ass_TM"/>
</dbReference>
<organism evidence="3 4">
    <name type="scientific">Azoarcus sp. (strain BH72)</name>
    <dbReference type="NCBI Taxonomy" id="418699"/>
    <lineage>
        <taxon>Bacteria</taxon>
        <taxon>Pseudomonadati</taxon>
        <taxon>Pseudomonadota</taxon>
        <taxon>Betaproteobacteria</taxon>
        <taxon>Rhodocyclales</taxon>
        <taxon>Zoogloeaceae</taxon>
        <taxon>Azoarcus</taxon>
    </lineage>
</organism>